<keyword evidence="4" id="KW-1185">Reference proteome</keyword>
<dbReference type="Pfam" id="PF07470">
    <property type="entry name" value="Glyco_hydro_88"/>
    <property type="match status" value="1"/>
</dbReference>
<dbReference type="Proteomes" id="UP000682802">
    <property type="component" value="Plasmid p1"/>
</dbReference>
<evidence type="ECO:0000256" key="2">
    <source>
        <dbReference type="ARBA" id="ARBA00038358"/>
    </source>
</evidence>
<dbReference type="Gene3D" id="1.50.10.10">
    <property type="match status" value="1"/>
</dbReference>
<sequence length="414" mass="48030">MNNRFLKIATTIALFVSVTSCETKTEEQTKVVDRVFDRAEQQYTLLEEEADNHDQIPRSILNDGVTTKYLVGEYDWTQGFFPGSLWYLYEYTKDPKWEELAKEYSKKVAHNQFHKGNHDVGFIINCSFGNGLRLDHTEEYKEVLINSAKSLSSRFHPEVGVILSWDVDKGWQSERGWEYPVIIDNMMNLELLFKASDLSGDNTYRDIAIKHADKTMQHHYRPDFSSYHVVDYDSTNGEVRHRQTAQGYADNSSWARGQAWGLYGYLTCYRFTKDQKYLDFAQKIANYMLTNKSMPKDMVPYWDYNDPRIPNAPRDASAGAVTASALYELATYVPTEDAERYLENADKIVTTLSEPEFMAQVGDNNFFLLKHSVGSIPHKNEIDKPLNYADYYYLEALLRKREYEANDKLAFVID</sequence>
<organism evidence="3 4">
    <name type="scientific">Flammeovirga kamogawensis</name>
    <dbReference type="NCBI Taxonomy" id="373891"/>
    <lineage>
        <taxon>Bacteria</taxon>
        <taxon>Pseudomonadati</taxon>
        <taxon>Bacteroidota</taxon>
        <taxon>Cytophagia</taxon>
        <taxon>Cytophagales</taxon>
        <taxon>Flammeovirgaceae</taxon>
        <taxon>Flammeovirga</taxon>
    </lineage>
</organism>
<reference evidence="3 4" key="1">
    <citation type="submission" date="2021-05" db="EMBL/GenBank/DDBJ databases">
        <title>Comparative genomic studies on the polysaccharide-degrading batcterial strains of the Flammeovirga genus.</title>
        <authorList>
            <person name="Zewei F."/>
            <person name="Zheng Z."/>
            <person name="Yu L."/>
            <person name="Ruyue G."/>
            <person name="Yanhong M."/>
            <person name="Yuanyuan C."/>
            <person name="Jingyan G."/>
            <person name="Wenjun H."/>
        </authorList>
    </citation>
    <scope>NUCLEOTIDE SEQUENCE [LARGE SCALE GENOMIC DNA]</scope>
    <source>
        <strain evidence="3 4">YS10</strain>
        <plasmid evidence="3 4">p1</plasmid>
    </source>
</reference>
<dbReference type="PANTHER" id="PTHR36845">
    <property type="entry name" value="HYDROLASE, PUTATIVE (AFU_ORTHOLOGUE AFUA_7G05090)-RELATED"/>
    <property type="match status" value="1"/>
</dbReference>
<dbReference type="PANTHER" id="PTHR36845:SF1">
    <property type="entry name" value="HYDROLASE, PUTATIVE (AFU_ORTHOLOGUE AFUA_7G05090)-RELATED"/>
    <property type="match status" value="1"/>
</dbReference>
<gene>
    <name evidence="3" type="ORF">KM029_26460</name>
</gene>
<dbReference type="EMBL" id="CP076130">
    <property type="protein sequence ID" value="QWG10519.1"/>
    <property type="molecule type" value="Genomic_DNA"/>
</dbReference>
<name>A0ABX8H4D7_9BACT</name>
<dbReference type="InterPro" id="IPR010905">
    <property type="entry name" value="Glyco_hydro_88"/>
</dbReference>
<dbReference type="GO" id="GO:0016787">
    <property type="term" value="F:hydrolase activity"/>
    <property type="evidence" value="ECO:0007669"/>
    <property type="project" value="UniProtKB-KW"/>
</dbReference>
<dbReference type="PROSITE" id="PS51257">
    <property type="entry name" value="PROKAR_LIPOPROTEIN"/>
    <property type="match status" value="1"/>
</dbReference>
<keyword evidence="3" id="KW-0614">Plasmid</keyword>
<evidence type="ECO:0000313" key="3">
    <source>
        <dbReference type="EMBL" id="QWG10519.1"/>
    </source>
</evidence>
<dbReference type="RefSeq" id="WP_144077003.1">
    <property type="nucleotide sequence ID" value="NZ_CP076130.1"/>
</dbReference>
<dbReference type="InterPro" id="IPR008928">
    <property type="entry name" value="6-hairpin_glycosidase_sf"/>
</dbReference>
<dbReference type="InterPro" id="IPR012341">
    <property type="entry name" value="6hp_glycosidase-like_sf"/>
</dbReference>
<evidence type="ECO:0000313" key="4">
    <source>
        <dbReference type="Proteomes" id="UP000682802"/>
    </source>
</evidence>
<dbReference type="InterPro" id="IPR052369">
    <property type="entry name" value="UG_Glycosaminoglycan_Hydrolase"/>
</dbReference>
<protein>
    <submittedName>
        <fullName evidence="3">Glycoside hydrolase family 88 protein</fullName>
    </submittedName>
</protein>
<comment type="similarity">
    <text evidence="2">Belongs to the glycosyl hydrolase 88 family.</text>
</comment>
<proteinExistence type="inferred from homology"/>
<keyword evidence="1 3" id="KW-0378">Hydrolase</keyword>
<accession>A0ABX8H4D7</accession>
<geneLocation type="plasmid" evidence="3 4">
    <name>p1</name>
</geneLocation>
<dbReference type="SUPFAM" id="SSF48208">
    <property type="entry name" value="Six-hairpin glycosidases"/>
    <property type="match status" value="1"/>
</dbReference>
<evidence type="ECO:0000256" key="1">
    <source>
        <dbReference type="ARBA" id="ARBA00022801"/>
    </source>
</evidence>